<dbReference type="PATRIC" id="fig|29422.6.peg.389"/>
<keyword evidence="2" id="KW-1185">Reference proteome</keyword>
<dbReference type="Proteomes" id="UP000054742">
    <property type="component" value="Unassembled WGS sequence"/>
</dbReference>
<name>A0A0W0SSR2_9GAMM</name>
<dbReference type="EMBL" id="LNXV01000004">
    <property type="protein sequence ID" value="KTC86431.1"/>
    <property type="molecule type" value="Genomic_DNA"/>
</dbReference>
<evidence type="ECO:0000313" key="2">
    <source>
        <dbReference type="Proteomes" id="UP000054742"/>
    </source>
</evidence>
<comment type="caution">
    <text evidence="1">The sequence shown here is derived from an EMBL/GenBank/DDBJ whole genome shotgun (WGS) entry which is preliminary data.</text>
</comment>
<proteinExistence type="predicted"/>
<reference evidence="1 2" key="1">
    <citation type="submission" date="2015-11" db="EMBL/GenBank/DDBJ databases">
        <title>Genomic analysis of 38 Legionella species identifies large and diverse effector repertoires.</title>
        <authorList>
            <person name="Burstein D."/>
            <person name="Amaro F."/>
            <person name="Zusman T."/>
            <person name="Lifshitz Z."/>
            <person name="Cohen O."/>
            <person name="Gilbert J.A."/>
            <person name="Pupko T."/>
            <person name="Shuman H.A."/>
            <person name="Segal G."/>
        </authorList>
    </citation>
    <scope>NUCLEOTIDE SEQUENCE [LARGE SCALE GENOMIC DNA]</scope>
    <source>
        <strain evidence="1 2">ATCC 43878</strain>
    </source>
</reference>
<evidence type="ECO:0000313" key="1">
    <source>
        <dbReference type="EMBL" id="KTC86431.1"/>
    </source>
</evidence>
<sequence>MPRFLHPPEITKRRRSLSFLLPPSSSTDQLDISGEHSKINSLKELLNILGNLCSGEFTYYQTLNALNDFKKPQLNHFLADLDIIIPEPVAAPSSCPY</sequence>
<organism evidence="1 2">
    <name type="scientific">Legionella brunensis</name>
    <dbReference type="NCBI Taxonomy" id="29422"/>
    <lineage>
        <taxon>Bacteria</taxon>
        <taxon>Pseudomonadati</taxon>
        <taxon>Pseudomonadota</taxon>
        <taxon>Gammaproteobacteria</taxon>
        <taxon>Legionellales</taxon>
        <taxon>Legionellaceae</taxon>
        <taxon>Legionella</taxon>
    </lineage>
</organism>
<dbReference type="AlphaFoldDB" id="A0A0W0SSR2"/>
<accession>A0A0W0SSR2</accession>
<protein>
    <submittedName>
        <fullName evidence="1">Uncharacterized protein</fullName>
    </submittedName>
</protein>
<gene>
    <name evidence="1" type="ORF">Lbru_0372</name>
</gene>